<dbReference type="OrthoDB" id="9808881at2"/>
<dbReference type="PANTHER" id="PTHR35562">
    <property type="entry name" value="DNA ENDONUCLEASE SMRA-RELATED"/>
    <property type="match status" value="1"/>
</dbReference>
<comment type="caution">
    <text evidence="3">The sequence shown here is derived from an EMBL/GenBank/DDBJ whole genome shotgun (WGS) entry which is preliminary data.</text>
</comment>
<accession>A0A0R0AN40</accession>
<dbReference type="SUPFAM" id="SSF160443">
    <property type="entry name" value="SMR domain-like"/>
    <property type="match status" value="1"/>
</dbReference>
<dbReference type="AlphaFoldDB" id="A0A0R0AN40"/>
<protein>
    <submittedName>
        <fullName evidence="3">SMR domain protein</fullName>
    </submittedName>
</protein>
<feature type="domain" description="Smr" evidence="2">
    <location>
        <begin position="98"/>
        <end position="179"/>
    </location>
</feature>
<dbReference type="EMBL" id="LLXU01000053">
    <property type="protein sequence ID" value="KRG46651.1"/>
    <property type="molecule type" value="Genomic_DNA"/>
</dbReference>
<name>A0A0R0AN40_9GAMM</name>
<dbReference type="InterPro" id="IPR036063">
    <property type="entry name" value="Smr_dom_sf"/>
</dbReference>
<dbReference type="SMART" id="SM00463">
    <property type="entry name" value="SMR"/>
    <property type="match status" value="1"/>
</dbReference>
<proteinExistence type="predicted"/>
<dbReference type="GO" id="GO:0004520">
    <property type="term" value="F:DNA endonuclease activity"/>
    <property type="evidence" value="ECO:0007669"/>
    <property type="project" value="TreeGrafter"/>
</dbReference>
<feature type="compositionally biased region" description="Basic and acidic residues" evidence="1">
    <location>
        <begin position="43"/>
        <end position="52"/>
    </location>
</feature>
<sequence>MSHSEDEDQDDAALFRAAIGEVKPIRQPQAVAPQKPRPRPRARMAERDEAEAHGEFARLLRDSAPLEAGDTASYRREQLPARLFQRLRKGQFSVQDELDLHGATAAQAEAMLRQFLLEAHAHEFGCVRIIHGKGMQSDGGVPVLKNLVDRLLRQRNDVLAFHSAPAAQGGTGALLVLLARK</sequence>
<reference evidence="3 4" key="1">
    <citation type="submission" date="2015-10" db="EMBL/GenBank/DDBJ databases">
        <title>Genome sequencing and analysis of members of genus Stenotrophomonas.</title>
        <authorList>
            <person name="Patil P.P."/>
            <person name="Midha S."/>
            <person name="Patil P.B."/>
        </authorList>
    </citation>
    <scope>NUCLEOTIDE SEQUENCE [LARGE SCALE GENOMIC DNA]</scope>
    <source>
        <strain evidence="3 4">JCM 16536</strain>
    </source>
</reference>
<dbReference type="PANTHER" id="PTHR35562:SF2">
    <property type="entry name" value="DNA ENDONUCLEASE SMRA-RELATED"/>
    <property type="match status" value="1"/>
</dbReference>
<evidence type="ECO:0000313" key="3">
    <source>
        <dbReference type="EMBL" id="KRG46651.1"/>
    </source>
</evidence>
<keyword evidence="4" id="KW-1185">Reference proteome</keyword>
<evidence type="ECO:0000313" key="4">
    <source>
        <dbReference type="Proteomes" id="UP000051802"/>
    </source>
</evidence>
<dbReference type="InterPro" id="IPR002625">
    <property type="entry name" value="Smr_dom"/>
</dbReference>
<feature type="region of interest" description="Disordered" evidence="1">
    <location>
        <begin position="22"/>
        <end position="52"/>
    </location>
</feature>
<dbReference type="PROSITE" id="PS50828">
    <property type="entry name" value="SMR"/>
    <property type="match status" value="1"/>
</dbReference>
<gene>
    <name evidence="3" type="ORF">ARC20_04885</name>
</gene>
<dbReference type="RefSeq" id="WP_057644407.1">
    <property type="nucleotide sequence ID" value="NZ_LLXU01000053.1"/>
</dbReference>
<dbReference type="Proteomes" id="UP000051802">
    <property type="component" value="Unassembled WGS sequence"/>
</dbReference>
<evidence type="ECO:0000256" key="1">
    <source>
        <dbReference type="SAM" id="MobiDB-lite"/>
    </source>
</evidence>
<organism evidence="3 4">
    <name type="scientific">Stenotrophomonas panacihumi</name>
    <dbReference type="NCBI Taxonomy" id="676599"/>
    <lineage>
        <taxon>Bacteria</taxon>
        <taxon>Pseudomonadati</taxon>
        <taxon>Pseudomonadota</taxon>
        <taxon>Gammaproteobacteria</taxon>
        <taxon>Lysobacterales</taxon>
        <taxon>Lysobacteraceae</taxon>
        <taxon>Stenotrophomonas</taxon>
    </lineage>
</organism>
<evidence type="ECO:0000259" key="2">
    <source>
        <dbReference type="PROSITE" id="PS50828"/>
    </source>
</evidence>
<dbReference type="Pfam" id="PF01713">
    <property type="entry name" value="Smr"/>
    <property type="match status" value="1"/>
</dbReference>
<dbReference type="Gene3D" id="3.30.1370.110">
    <property type="match status" value="1"/>
</dbReference>
<dbReference type="STRING" id="676599.ARC20_04885"/>